<dbReference type="SUPFAM" id="SSF51230">
    <property type="entry name" value="Single hybrid motif"/>
    <property type="match status" value="1"/>
</dbReference>
<keyword evidence="7 8" id="KW-0092">Biotin</keyword>
<evidence type="ECO:0000256" key="5">
    <source>
        <dbReference type="ARBA" id="ARBA00022741"/>
    </source>
</evidence>
<reference evidence="14" key="1">
    <citation type="submission" date="2017-05" db="EMBL/GenBank/DDBJ databases">
        <title>Draft genome sequence of Geobacter pelophilus, a iron(III)-reducing bacteria.</title>
        <authorList>
            <person name="Aoyagi T."/>
            <person name="Koike H."/>
            <person name="Morita T."/>
            <person name="Sato Y."/>
            <person name="Habe H."/>
            <person name="Hori T."/>
        </authorList>
    </citation>
    <scope>NUCLEOTIDE SEQUENCE [LARGE SCALE GENOMIC DNA]</scope>
    <source>
        <strain evidence="14">Drf2</strain>
    </source>
</reference>
<dbReference type="Pfam" id="PF02785">
    <property type="entry name" value="Biotin_carb_C"/>
    <property type="match status" value="1"/>
</dbReference>
<dbReference type="PANTHER" id="PTHR43778:SF2">
    <property type="entry name" value="PYRUVATE CARBOXYLASE, MITOCHONDRIAL"/>
    <property type="match status" value="1"/>
</dbReference>
<evidence type="ECO:0000256" key="2">
    <source>
        <dbReference type="ARBA" id="ARBA00013057"/>
    </source>
</evidence>
<dbReference type="InterPro" id="IPR013785">
    <property type="entry name" value="Aldolase_TIM"/>
</dbReference>
<dbReference type="CDD" id="cd06850">
    <property type="entry name" value="biotinyl_domain"/>
    <property type="match status" value="1"/>
</dbReference>
<dbReference type="SUPFAM" id="SSF51246">
    <property type="entry name" value="Rudiment single hybrid motif"/>
    <property type="match status" value="1"/>
</dbReference>
<evidence type="ECO:0000256" key="3">
    <source>
        <dbReference type="ARBA" id="ARBA00022598"/>
    </source>
</evidence>
<dbReference type="NCBIfam" id="NF006761">
    <property type="entry name" value="PRK09282.1"/>
    <property type="match status" value="1"/>
</dbReference>
<proteinExistence type="predicted"/>
<dbReference type="PANTHER" id="PTHR43778">
    <property type="entry name" value="PYRUVATE CARBOXYLASE"/>
    <property type="match status" value="1"/>
</dbReference>
<comment type="cofactor">
    <cofactor evidence="1 8">
        <name>biotin</name>
        <dbReference type="ChEBI" id="CHEBI:57586"/>
    </cofactor>
</comment>
<dbReference type="InterPro" id="IPR011761">
    <property type="entry name" value="ATP-grasp"/>
</dbReference>
<dbReference type="CDD" id="cd07937">
    <property type="entry name" value="DRE_TIM_PC_TC_5S"/>
    <property type="match status" value="1"/>
</dbReference>
<dbReference type="PROSITE" id="PS50975">
    <property type="entry name" value="ATP_GRASP"/>
    <property type="match status" value="1"/>
</dbReference>
<evidence type="ECO:0000259" key="10">
    <source>
        <dbReference type="PROSITE" id="PS50975"/>
    </source>
</evidence>
<keyword evidence="4" id="KW-0479">Metal-binding</keyword>
<dbReference type="InterPro" id="IPR005479">
    <property type="entry name" value="CPAse_ATP-bd"/>
</dbReference>
<evidence type="ECO:0000313" key="13">
    <source>
        <dbReference type="EMBL" id="GAW68038.1"/>
    </source>
</evidence>
<keyword evidence="5 8" id="KW-0547">Nucleotide-binding</keyword>
<keyword evidence="14" id="KW-1185">Reference proteome</keyword>
<evidence type="ECO:0000259" key="9">
    <source>
        <dbReference type="PROSITE" id="PS50968"/>
    </source>
</evidence>
<dbReference type="PIRSF" id="PIRSF001594">
    <property type="entry name" value="Pyruv_carbox"/>
    <property type="match status" value="1"/>
</dbReference>
<keyword evidence="3 8" id="KW-0436">Ligase</keyword>
<dbReference type="NCBIfam" id="TIGR01235">
    <property type="entry name" value="pyruv_carbox"/>
    <property type="match status" value="1"/>
</dbReference>
<dbReference type="Proteomes" id="UP000194153">
    <property type="component" value="Unassembled WGS sequence"/>
</dbReference>
<dbReference type="InterPro" id="IPR016185">
    <property type="entry name" value="PreATP-grasp_dom_sf"/>
</dbReference>
<sequence>MFYSRKKFPLKLLLTVKKLPPKGEAMEARKFRKVMAANRGEIAIRIFRACTELGISTVAIYSEEDKLSLHRYKADEAYQVGKGKAPIDAYLGIDEIIALAVKREVDAIHPGYGFLAENAEFAEKCEANGIAFIGPTAEMQRALGDKVAARKVAKAAGVATVPGTEEPISHEEDALIFAKNHGYPIIIKAAAGGGGRGMRVANDKKELLEGLQSASSEAKAAFGDPSVFLERYLKNPKHIEVQVLGDAYGNLVHFYERDCSIQRRHQKVVEFAPSLALPGATRLALCTDALKIANQVGYRNAGTVEFLLDEDGKYYFIEMNPRIQVEHTVTEMITGRNLVQAQILIAEGKRLSDPEINIPNQGSIEMRGYAIQCRITTEDPGNNFAPDFGTLTTYRSSAGCGVRLDAGNAFTGSQITPHYDSLLVKVSSWGLTFAEAAHIMDRSLQEFRVRGVKTNIGFLENVITHPVFLAGDCNTSFIDQHPELLVIPEKKDRANKVLQFLGDVIVNGSAGVTKPLRSADLIEATVPQIDPFAQKPKGTRDILREKGAEGLSKWVLEQKRLLLTDTTMRDAHQSLLATRVRTHDLLKIAEPTSHLASDLFSLELWGGATFDVTMRFLKEDPWQRLHALSEAIPNVLFQMLLRGSNAVGYTNYPDNVVQRFVAQAAESGVDVFRVFDSLNWTRGMQVAMEAVQKSGKICEAAICYTGDISDPTRTKYPLSYYVSMAKELEKMGAHILAIKDMAGLLKPYAGYQLVKALKEEIGIPVHLHTHDTSGNGGALLVMAAQAGVDIVDAALSSISGLTSQPNLNALVATLKGTELDPKVNELGLQQLANYWETVRDFYAPFESGLKSGTAEVYHHEIPGGQYSNYKPQVAGLGLLERWEECKEMYHKVNVLFGDVVKVTPSSKVVGDMAMFLVKNNLEPEDVFTPGADLAFPESVVGFFKGMIGQPYQGFPEELQKIILKGQEPITCRPGELLEPADFEKERATAEAKVGHPVNDEELMSYMMYPNVYVEYAKHRQEFSDVSVIPTPIFFYGLEPGQETSIELQPGKTLIVKLNAIGKTQPDGTKQIYFELNGNSRSVTVRDHSVQSDECGHEKADKGNPKHIGAPMPGKVIKMNVKPGDSVKAGDILAVTEAMKMETNIKAKEDATVFEVRCKEGGKVEKEELLFVMA</sequence>
<dbReference type="PROSITE" id="PS50991">
    <property type="entry name" value="PYR_CT"/>
    <property type="match status" value="1"/>
</dbReference>
<feature type="domain" description="ATP-grasp" evidence="10">
    <location>
        <begin position="150"/>
        <end position="347"/>
    </location>
</feature>
<evidence type="ECO:0000259" key="11">
    <source>
        <dbReference type="PROSITE" id="PS50979"/>
    </source>
</evidence>
<evidence type="ECO:0000256" key="1">
    <source>
        <dbReference type="ARBA" id="ARBA00001953"/>
    </source>
</evidence>
<comment type="function">
    <text evidence="8">Catalyzes a 2-step reaction, involving the ATP-dependent carboxylation of the covalently attached biotin in the first step and the transfer of the carboxyl group to pyruvate in the second.</text>
</comment>
<dbReference type="SMART" id="SM00878">
    <property type="entry name" value="Biotin_carb_C"/>
    <property type="match status" value="1"/>
</dbReference>
<dbReference type="SUPFAM" id="SSF56059">
    <property type="entry name" value="Glutathione synthetase ATP-binding domain-like"/>
    <property type="match status" value="1"/>
</dbReference>
<feature type="domain" description="Lipoyl-binding" evidence="9">
    <location>
        <begin position="1098"/>
        <end position="1173"/>
    </location>
</feature>
<dbReference type="SUPFAM" id="SSF52440">
    <property type="entry name" value="PreATP-grasp domain"/>
    <property type="match status" value="1"/>
</dbReference>
<keyword evidence="13" id="KW-0670">Pyruvate</keyword>
<dbReference type="InterPro" id="IPR055268">
    <property type="entry name" value="PCB-like"/>
</dbReference>
<dbReference type="NCBIfam" id="NF009554">
    <property type="entry name" value="PRK12999.1"/>
    <property type="match status" value="1"/>
</dbReference>
<evidence type="ECO:0000313" key="14">
    <source>
        <dbReference type="Proteomes" id="UP000194153"/>
    </source>
</evidence>
<dbReference type="PROSITE" id="PS50979">
    <property type="entry name" value="BC"/>
    <property type="match status" value="1"/>
</dbReference>
<dbReference type="PROSITE" id="PS00866">
    <property type="entry name" value="CPSASE_1"/>
    <property type="match status" value="1"/>
</dbReference>
<dbReference type="InterPro" id="IPR000891">
    <property type="entry name" value="PYR_CT"/>
</dbReference>
<dbReference type="Gene3D" id="3.20.20.70">
    <property type="entry name" value="Aldolase class I"/>
    <property type="match status" value="1"/>
</dbReference>
<dbReference type="SUPFAM" id="SSF51569">
    <property type="entry name" value="Aldolase"/>
    <property type="match status" value="1"/>
</dbReference>
<dbReference type="EMBL" id="BDQG01000001">
    <property type="protein sequence ID" value="GAW68038.1"/>
    <property type="molecule type" value="Genomic_DNA"/>
</dbReference>
<dbReference type="InterPro" id="IPR005481">
    <property type="entry name" value="BC-like_N"/>
</dbReference>
<dbReference type="InterPro" id="IPR011764">
    <property type="entry name" value="Biotin_carboxylation_dom"/>
</dbReference>
<evidence type="ECO:0000256" key="8">
    <source>
        <dbReference type="PIRNR" id="PIRNR001594"/>
    </source>
</evidence>
<evidence type="ECO:0000256" key="7">
    <source>
        <dbReference type="ARBA" id="ARBA00023267"/>
    </source>
</evidence>
<dbReference type="InterPro" id="IPR005930">
    <property type="entry name" value="Pyruv_COase"/>
</dbReference>
<dbReference type="InterPro" id="IPR003379">
    <property type="entry name" value="Carboxylase_cons_dom"/>
</dbReference>
<comment type="caution">
    <text evidence="13">The sequence shown here is derived from an EMBL/GenBank/DDBJ whole genome shotgun (WGS) entry which is preliminary data.</text>
</comment>
<evidence type="ECO:0000256" key="6">
    <source>
        <dbReference type="ARBA" id="ARBA00022840"/>
    </source>
</evidence>
<dbReference type="InterPro" id="IPR011053">
    <property type="entry name" value="Single_hybrid_motif"/>
</dbReference>
<protein>
    <recommendedName>
        <fullName evidence="2 8">Pyruvate carboxylase</fullName>
        <ecNumber evidence="2 8">6.4.1.1</ecNumber>
    </recommendedName>
</protein>
<dbReference type="Gene3D" id="2.40.50.100">
    <property type="match status" value="1"/>
</dbReference>
<dbReference type="PROSITE" id="PS00867">
    <property type="entry name" value="CPSASE_2"/>
    <property type="match status" value="1"/>
</dbReference>
<accession>A0ABQ0MLY7</accession>
<dbReference type="Gene3D" id="3.30.470.20">
    <property type="entry name" value="ATP-grasp fold, B domain"/>
    <property type="match status" value="1"/>
</dbReference>
<dbReference type="InterPro" id="IPR005482">
    <property type="entry name" value="Biotin_COase_C"/>
</dbReference>
<comment type="catalytic activity">
    <reaction evidence="8">
        <text>hydrogencarbonate + pyruvate + ATP = oxaloacetate + ADP + phosphate + H(+)</text>
        <dbReference type="Rhea" id="RHEA:20844"/>
        <dbReference type="ChEBI" id="CHEBI:15361"/>
        <dbReference type="ChEBI" id="CHEBI:15378"/>
        <dbReference type="ChEBI" id="CHEBI:16452"/>
        <dbReference type="ChEBI" id="CHEBI:17544"/>
        <dbReference type="ChEBI" id="CHEBI:30616"/>
        <dbReference type="ChEBI" id="CHEBI:43474"/>
        <dbReference type="ChEBI" id="CHEBI:456216"/>
        <dbReference type="EC" id="6.4.1.1"/>
    </reaction>
</comment>
<feature type="domain" description="Biotin carboxylation" evidence="11">
    <location>
        <begin position="30"/>
        <end position="483"/>
    </location>
</feature>
<dbReference type="SUPFAM" id="SSF89000">
    <property type="entry name" value="post-HMGL domain-like"/>
    <property type="match status" value="1"/>
</dbReference>
<dbReference type="Pfam" id="PF00364">
    <property type="entry name" value="Biotin_lipoyl"/>
    <property type="match status" value="1"/>
</dbReference>
<dbReference type="PROSITE" id="PS50968">
    <property type="entry name" value="BIOTINYL_LIPOYL"/>
    <property type="match status" value="1"/>
</dbReference>
<dbReference type="Gene3D" id="3.10.600.10">
    <property type="entry name" value="pyruvate carboxylase f1077a mutant domain"/>
    <property type="match status" value="1"/>
</dbReference>
<dbReference type="InterPro" id="IPR011054">
    <property type="entry name" value="Rudment_hybrid_motif"/>
</dbReference>
<feature type="domain" description="Pyruvate carboxyltransferase" evidence="12">
    <location>
        <begin position="561"/>
        <end position="829"/>
    </location>
</feature>
<dbReference type="InterPro" id="IPR000089">
    <property type="entry name" value="Biotin_lipoyl"/>
</dbReference>
<dbReference type="Pfam" id="PF02436">
    <property type="entry name" value="PYC_OADA"/>
    <property type="match status" value="1"/>
</dbReference>
<evidence type="ECO:0000259" key="12">
    <source>
        <dbReference type="PROSITE" id="PS50991"/>
    </source>
</evidence>
<dbReference type="EC" id="6.4.1.1" evidence="2 8"/>
<dbReference type="Pfam" id="PF00289">
    <property type="entry name" value="Biotin_carb_N"/>
    <property type="match status" value="1"/>
</dbReference>
<name>A0ABQ0MLY7_9BACT</name>
<gene>
    <name evidence="13" type="ORF">GPEL0_01f4188</name>
</gene>
<keyword evidence="6 8" id="KW-0067">ATP-binding</keyword>
<dbReference type="Pfam" id="PF02786">
    <property type="entry name" value="CPSase_L_D2"/>
    <property type="match status" value="1"/>
</dbReference>
<dbReference type="Pfam" id="PF00682">
    <property type="entry name" value="HMGL-like"/>
    <property type="match status" value="1"/>
</dbReference>
<evidence type="ECO:0000256" key="4">
    <source>
        <dbReference type="ARBA" id="ARBA00022723"/>
    </source>
</evidence>
<organism evidence="13 14">
    <name type="scientific">Geoanaerobacter pelophilus</name>
    <dbReference type="NCBI Taxonomy" id="60036"/>
    <lineage>
        <taxon>Bacteria</taxon>
        <taxon>Pseudomonadati</taxon>
        <taxon>Thermodesulfobacteriota</taxon>
        <taxon>Desulfuromonadia</taxon>
        <taxon>Geobacterales</taxon>
        <taxon>Geobacteraceae</taxon>
        <taxon>Geoanaerobacter</taxon>
    </lineage>
</organism>